<gene>
    <name evidence="5" type="ORF">FC21_GL001377</name>
</gene>
<comment type="caution">
    <text evidence="5">The sequence shown here is derived from an EMBL/GenBank/DDBJ whole genome shotgun (WGS) entry which is preliminary data.</text>
</comment>
<dbReference type="EMBL" id="AZGC01000039">
    <property type="protein sequence ID" value="KRL93909.1"/>
    <property type="molecule type" value="Genomic_DNA"/>
</dbReference>
<feature type="compositionally biased region" description="Low complexity" evidence="4">
    <location>
        <begin position="185"/>
        <end position="196"/>
    </location>
</feature>
<dbReference type="Proteomes" id="UP000051084">
    <property type="component" value="Unassembled WGS sequence"/>
</dbReference>
<dbReference type="GO" id="GO:0003697">
    <property type="term" value="F:single-stranded DNA binding"/>
    <property type="evidence" value="ECO:0007669"/>
    <property type="project" value="UniProtKB-UniRule"/>
</dbReference>
<dbReference type="InterPro" id="IPR000424">
    <property type="entry name" value="Primosome_PriB/ssb"/>
</dbReference>
<dbReference type="NCBIfam" id="TIGR00621">
    <property type="entry name" value="ssb"/>
    <property type="match status" value="1"/>
</dbReference>
<reference evidence="5 6" key="1">
    <citation type="journal article" date="2015" name="Genome Announc.">
        <title>Expanding the biotechnology potential of lactobacilli through comparative genomics of 213 strains and associated genera.</title>
        <authorList>
            <person name="Sun Z."/>
            <person name="Harris H.M."/>
            <person name="McCann A."/>
            <person name="Guo C."/>
            <person name="Argimon S."/>
            <person name="Zhang W."/>
            <person name="Yang X."/>
            <person name="Jeffery I.B."/>
            <person name="Cooney J.C."/>
            <person name="Kagawa T.F."/>
            <person name="Liu W."/>
            <person name="Song Y."/>
            <person name="Salvetti E."/>
            <person name="Wrobel A."/>
            <person name="Rasinkangas P."/>
            <person name="Parkhill J."/>
            <person name="Rea M.C."/>
            <person name="O'Sullivan O."/>
            <person name="Ritari J."/>
            <person name="Douillard F.P."/>
            <person name="Paul Ross R."/>
            <person name="Yang R."/>
            <person name="Briner A.E."/>
            <person name="Felis G.E."/>
            <person name="de Vos W.M."/>
            <person name="Barrangou R."/>
            <person name="Klaenhammer T.R."/>
            <person name="Caufield P.W."/>
            <person name="Cui Y."/>
            <person name="Zhang H."/>
            <person name="O'Toole P.W."/>
        </authorList>
    </citation>
    <scope>NUCLEOTIDE SEQUENCE [LARGE SCALE GENOMIC DNA]</scope>
    <source>
        <strain evidence="5 6">DSM 18793</strain>
    </source>
</reference>
<dbReference type="SUPFAM" id="SSF50249">
    <property type="entry name" value="Nucleic acid-binding proteins"/>
    <property type="match status" value="1"/>
</dbReference>
<organism evidence="5 6">
    <name type="scientific">Limosilactobacillus equigenerosi DSM 18793 = JCM 14505</name>
    <dbReference type="NCBI Taxonomy" id="1423742"/>
    <lineage>
        <taxon>Bacteria</taxon>
        <taxon>Bacillati</taxon>
        <taxon>Bacillota</taxon>
        <taxon>Bacilli</taxon>
        <taxon>Lactobacillales</taxon>
        <taxon>Lactobacillaceae</taxon>
        <taxon>Limosilactobacillus</taxon>
    </lineage>
</organism>
<comment type="subunit">
    <text evidence="2">Homotetramer.</text>
</comment>
<dbReference type="RefSeq" id="WP_054652965.1">
    <property type="nucleotide sequence ID" value="NZ_AZGC01000039.1"/>
</dbReference>
<keyword evidence="1 2" id="KW-0238">DNA-binding</keyword>
<dbReference type="AlphaFoldDB" id="A0A0R1USI3"/>
<sequence>MSATVIFNGRLTADPNQQQTNSGTEVANIRVAVNESRKDQNGNYPATFFNVSVWGKPAEFVMKFFHKGDPITVIGELTTREYQSQGQNRTSLDVNAWHVEFVPARSTYDGQGQPAQNAGYTNSPNQGFSTPQNNQWVNYSQPAQNGIGNQFGGNGVGSDPRDPGMMGPNYVERAIDTSNLPFGNQPQPQQSETEQTTLDDVPF</sequence>
<dbReference type="OrthoDB" id="9809878at2"/>
<evidence type="ECO:0000256" key="2">
    <source>
        <dbReference type="HAMAP-Rule" id="MF_00984"/>
    </source>
</evidence>
<evidence type="ECO:0000313" key="6">
    <source>
        <dbReference type="Proteomes" id="UP000051084"/>
    </source>
</evidence>
<dbReference type="STRING" id="417373.GCA_001570685_00467"/>
<evidence type="ECO:0000256" key="3">
    <source>
        <dbReference type="RuleBase" id="RU000524"/>
    </source>
</evidence>
<evidence type="ECO:0000313" key="5">
    <source>
        <dbReference type="EMBL" id="KRL93909.1"/>
    </source>
</evidence>
<dbReference type="PANTHER" id="PTHR10302">
    <property type="entry name" value="SINGLE-STRANDED DNA-BINDING PROTEIN"/>
    <property type="match status" value="1"/>
</dbReference>
<dbReference type="Gene3D" id="2.40.50.140">
    <property type="entry name" value="Nucleic acid-binding proteins"/>
    <property type="match status" value="1"/>
</dbReference>
<dbReference type="PROSITE" id="PS50935">
    <property type="entry name" value="SSB"/>
    <property type="match status" value="1"/>
</dbReference>
<dbReference type="PATRIC" id="fig|1423742.4.peg.1428"/>
<dbReference type="HAMAP" id="MF_00984">
    <property type="entry name" value="SSB"/>
    <property type="match status" value="1"/>
</dbReference>
<dbReference type="PANTHER" id="PTHR10302:SF27">
    <property type="entry name" value="SINGLE-STRANDED DNA-BINDING PROTEIN"/>
    <property type="match status" value="1"/>
</dbReference>
<dbReference type="GO" id="GO:0006260">
    <property type="term" value="P:DNA replication"/>
    <property type="evidence" value="ECO:0007669"/>
    <property type="project" value="InterPro"/>
</dbReference>
<keyword evidence="6" id="KW-1185">Reference proteome</keyword>
<feature type="region of interest" description="Disordered" evidence="4">
    <location>
        <begin position="107"/>
        <end position="203"/>
    </location>
</feature>
<protein>
    <recommendedName>
        <fullName evidence="2 3">Single-stranded DNA-binding protein</fullName>
        <shortName evidence="2">SSB</shortName>
    </recommendedName>
</protein>
<dbReference type="CDD" id="cd04496">
    <property type="entry name" value="SSB_OBF"/>
    <property type="match status" value="1"/>
</dbReference>
<evidence type="ECO:0000256" key="1">
    <source>
        <dbReference type="ARBA" id="ARBA00023125"/>
    </source>
</evidence>
<name>A0A0R1USI3_9LACO</name>
<dbReference type="InterPro" id="IPR011344">
    <property type="entry name" value="ssDNA-bd"/>
</dbReference>
<dbReference type="InterPro" id="IPR012340">
    <property type="entry name" value="NA-bd_OB-fold"/>
</dbReference>
<dbReference type="Pfam" id="PF00436">
    <property type="entry name" value="SSB"/>
    <property type="match status" value="1"/>
</dbReference>
<evidence type="ECO:0000256" key="4">
    <source>
        <dbReference type="SAM" id="MobiDB-lite"/>
    </source>
</evidence>
<accession>A0A0R1USI3</accession>
<comment type="caution">
    <text evidence="2">Lacks conserved residue(s) required for the propagation of feature annotation.</text>
</comment>
<proteinExistence type="inferred from homology"/>
<dbReference type="GO" id="GO:0009295">
    <property type="term" value="C:nucleoid"/>
    <property type="evidence" value="ECO:0007669"/>
    <property type="project" value="TreeGrafter"/>
</dbReference>
<feature type="compositionally biased region" description="Polar residues" evidence="4">
    <location>
        <begin position="108"/>
        <end position="144"/>
    </location>
</feature>